<proteinExistence type="predicted"/>
<feature type="domain" description="EcxA zinc-binding" evidence="2">
    <location>
        <begin position="411"/>
        <end position="705"/>
    </location>
</feature>
<name>A0A1I0SMT7_9SPHI</name>
<keyword evidence="1" id="KW-0732">Signal</keyword>
<dbReference type="PANTHER" id="PTHR38478:SF1">
    <property type="entry name" value="ZINC DEPENDENT METALLOPROTEASE DOMAIN LIPOPROTEIN"/>
    <property type="match status" value="1"/>
</dbReference>
<feature type="signal peptide" evidence="1">
    <location>
        <begin position="1"/>
        <end position="29"/>
    </location>
</feature>
<gene>
    <name evidence="5" type="ORF">SAMN04488511_102151</name>
</gene>
<feature type="domain" description="DUF5117" evidence="3">
    <location>
        <begin position="94"/>
        <end position="275"/>
    </location>
</feature>
<dbReference type="STRING" id="332999.SAMN04488511_102151"/>
<feature type="domain" description="DUF5118" evidence="4">
    <location>
        <begin position="39"/>
        <end position="83"/>
    </location>
</feature>
<evidence type="ECO:0000256" key="1">
    <source>
        <dbReference type="SAM" id="SignalP"/>
    </source>
</evidence>
<dbReference type="InterPro" id="IPR033413">
    <property type="entry name" value="DUF5117"/>
</dbReference>
<dbReference type="Pfam" id="PF17148">
    <property type="entry name" value="DUF5117"/>
    <property type="match status" value="1"/>
</dbReference>
<reference evidence="6" key="1">
    <citation type="submission" date="2016-10" db="EMBL/GenBank/DDBJ databases">
        <authorList>
            <person name="Varghese N."/>
            <person name="Submissions S."/>
        </authorList>
    </citation>
    <scope>NUCLEOTIDE SEQUENCE [LARGE SCALE GENOMIC DNA]</scope>
    <source>
        <strain evidence="6">DSM 18130</strain>
    </source>
</reference>
<evidence type="ECO:0000313" key="6">
    <source>
        <dbReference type="Proteomes" id="UP000198836"/>
    </source>
</evidence>
<dbReference type="Proteomes" id="UP000198836">
    <property type="component" value="Unassembled WGS sequence"/>
</dbReference>
<dbReference type="InterPro" id="IPR033428">
    <property type="entry name" value="DUF5118"/>
</dbReference>
<evidence type="ECO:0000259" key="4">
    <source>
        <dbReference type="Pfam" id="PF17162"/>
    </source>
</evidence>
<evidence type="ECO:0008006" key="7">
    <source>
        <dbReference type="Google" id="ProtNLM"/>
    </source>
</evidence>
<accession>A0A1I0SMT7</accession>
<protein>
    <recommendedName>
        <fullName evidence="7">DUF5117 domain-containing protein</fullName>
    </recommendedName>
</protein>
<dbReference type="EMBL" id="FOJM01000002">
    <property type="protein sequence ID" value="SFA40733.1"/>
    <property type="molecule type" value="Genomic_DNA"/>
</dbReference>
<dbReference type="InterPro" id="IPR032534">
    <property type="entry name" value="EcxA_zinc-bd"/>
</dbReference>
<evidence type="ECO:0000259" key="3">
    <source>
        <dbReference type="Pfam" id="PF17148"/>
    </source>
</evidence>
<evidence type="ECO:0000259" key="2">
    <source>
        <dbReference type="Pfam" id="PF16313"/>
    </source>
</evidence>
<feature type="chain" id="PRO_5011721331" description="DUF5117 domain-containing protein" evidence="1">
    <location>
        <begin position="30"/>
        <end position="788"/>
    </location>
</feature>
<sequence length="788" mass="87991">MIIKSRTIRMKKILTMVLLALAITSTVVAQQPKQSASLNFEKFIKDKKQLVAGTFPVYQADEKYYLQIGPNQLNKDILVAGDIRFGASAISKSSGVLRFVKGPGENLYVTRNNYSEQAVNNAPMSQLLSGSTLEPISFTFKIEASGKDTGSVIIDITRQLIEGGELFSFKNYNLMANPDPSRSGVEQAEAVKNGVFFNVVRTQNNPGRDYNGKSIEQANTMQFGLLLQQLSEAQMPIKLADKRIGFDTRQFTDFGLAGYAAKKIMVIKKWNLLVKPQDVASYKAGNLVEPQQPILVYIHASVPQFFINAVKDGVLAWNKCFESAGFKNAIKVVLPENGKPVAMEEGSVLMAWAGVSPKAVVDLIEDPRTAEIKTAKVTFSDLMIDDLLQKYFIQCGAYDPRIQKDAASPAVRQDILKFKVSQAMAEVLGMLPNYAASAAYTVQQLSDPKFVNQHGFTSSITDQLEFNYLMLPASKTFDSKLFLPHIGAYDHLAINWAYRQFQDGNNGASFLKEGKINPALYYSAEDKNNPYAQAKDLSSQNIEAAQIGINRLKAFYPKLEGIASKMNDDTWDTYMLLAANFIMSYDQYATSVLPNIGGKQRFAVMKGYNSIPSVYVPKARQLATFEFLYQNVLKEVPAWTRNDRAQSMDGSNTETLVSKTSNKIVNYLTTADLLKNLLEAENSGEKNVFGTKDLFNQVDHYIFLDFNPDTALSTYQRNIQYNYLKNLLTLISKNKIDAGLSDISIVLNAYRTSLNKQINQVANTHKDPLTKEHFQLMKMLMNNEPNAR</sequence>
<evidence type="ECO:0000313" key="5">
    <source>
        <dbReference type="EMBL" id="SFA40733.1"/>
    </source>
</evidence>
<keyword evidence="6" id="KW-1185">Reference proteome</keyword>
<dbReference type="Pfam" id="PF16313">
    <property type="entry name" value="DUF4953"/>
    <property type="match status" value="1"/>
</dbReference>
<dbReference type="PANTHER" id="PTHR38478">
    <property type="entry name" value="PEPTIDASE M1A AND M12B"/>
    <property type="match status" value="1"/>
</dbReference>
<dbReference type="Pfam" id="PF17162">
    <property type="entry name" value="DUF5118"/>
    <property type="match status" value="1"/>
</dbReference>
<organism evidence="5 6">
    <name type="scientific">Pedobacter suwonensis</name>
    <dbReference type="NCBI Taxonomy" id="332999"/>
    <lineage>
        <taxon>Bacteria</taxon>
        <taxon>Pseudomonadati</taxon>
        <taxon>Bacteroidota</taxon>
        <taxon>Sphingobacteriia</taxon>
        <taxon>Sphingobacteriales</taxon>
        <taxon>Sphingobacteriaceae</taxon>
        <taxon>Pedobacter</taxon>
    </lineage>
</organism>
<dbReference type="AlphaFoldDB" id="A0A1I0SMT7"/>